<evidence type="ECO:0000313" key="1">
    <source>
        <dbReference type="EMBL" id="CAH0038082.1"/>
    </source>
</evidence>
<comment type="caution">
    <text evidence="1">The sequence shown here is derived from an EMBL/GenBank/DDBJ whole genome shotgun (WGS) entry which is preliminary data.</text>
</comment>
<accession>A0A9N9YSJ5</accession>
<dbReference type="EMBL" id="CABFNQ020000760">
    <property type="protein sequence ID" value="CAH0038082.1"/>
    <property type="molecule type" value="Genomic_DNA"/>
</dbReference>
<evidence type="ECO:0000313" key="2">
    <source>
        <dbReference type="Proteomes" id="UP000696573"/>
    </source>
</evidence>
<name>A0A9N9YSJ5_9HYPO</name>
<dbReference type="OrthoDB" id="4216928at2759"/>
<gene>
    <name evidence="1" type="ORF">CRHIZ90672A_00006225</name>
</gene>
<sequence>MPLLKRSCEACARAKQTAVYHPYQQLTCVDKEDRSLGFELGLATTITVQYLDRCSSHFDNLPIPEIVRSFDANTTQRLVRILQSFPGDFAKSGATSFVHPALYDMQLPPPLKKVRDICGYYLSQKGQLTGTLHRILQLEIKLLLRQAKRAKSFIELLACSQALVLAQLLRLLEGQGEANLHGAERDNKLMQTLSYQLWEDAPSHLPAEMSAWRAWVFAESVRRTIMVCSIFLITYDVLRRGHALQALCVEALPFDVRTQLWDAGTADDWLAASSICQGPSLVTIHEFTSLRQQSANVSAFESLLLLSFDRGQRGTA</sequence>
<organism evidence="1 2">
    <name type="scientific">Clonostachys rhizophaga</name>
    <dbReference type="NCBI Taxonomy" id="160324"/>
    <lineage>
        <taxon>Eukaryota</taxon>
        <taxon>Fungi</taxon>
        <taxon>Dikarya</taxon>
        <taxon>Ascomycota</taxon>
        <taxon>Pezizomycotina</taxon>
        <taxon>Sordariomycetes</taxon>
        <taxon>Hypocreomycetidae</taxon>
        <taxon>Hypocreales</taxon>
        <taxon>Bionectriaceae</taxon>
        <taxon>Clonostachys</taxon>
    </lineage>
</organism>
<proteinExistence type="predicted"/>
<keyword evidence="2" id="KW-1185">Reference proteome</keyword>
<reference evidence="1" key="1">
    <citation type="submission" date="2021-10" db="EMBL/GenBank/DDBJ databases">
        <authorList>
            <person name="Piombo E."/>
        </authorList>
    </citation>
    <scope>NUCLEOTIDE SEQUENCE</scope>
</reference>
<dbReference type="Proteomes" id="UP000696573">
    <property type="component" value="Unassembled WGS sequence"/>
</dbReference>
<protein>
    <submittedName>
        <fullName evidence="1">Uncharacterized protein</fullName>
    </submittedName>
</protein>
<dbReference type="AlphaFoldDB" id="A0A9N9YSJ5"/>